<feature type="transmembrane region" description="Helical" evidence="1">
    <location>
        <begin position="49"/>
        <end position="68"/>
    </location>
</feature>
<organism evidence="2 3">
    <name type="scientific">Sulfitobacter sediminilitoris</name>
    <dbReference type="NCBI Taxonomy" id="2698830"/>
    <lineage>
        <taxon>Bacteria</taxon>
        <taxon>Pseudomonadati</taxon>
        <taxon>Pseudomonadota</taxon>
        <taxon>Alphaproteobacteria</taxon>
        <taxon>Rhodobacterales</taxon>
        <taxon>Roseobacteraceae</taxon>
        <taxon>Sulfitobacter</taxon>
    </lineage>
</organism>
<dbReference type="AlphaFoldDB" id="A0A6P0CDM5"/>
<feature type="transmembrane region" description="Helical" evidence="1">
    <location>
        <begin position="12"/>
        <end position="37"/>
    </location>
</feature>
<accession>A0A6P0CDM5</accession>
<name>A0A6P0CDM5_9RHOB</name>
<proteinExistence type="predicted"/>
<dbReference type="RefSeq" id="WP_164355189.1">
    <property type="nucleotide sequence ID" value="NZ_JAABNT010000013.1"/>
</dbReference>
<keyword evidence="1" id="KW-0472">Membrane</keyword>
<keyword evidence="1" id="KW-0812">Transmembrane</keyword>
<gene>
    <name evidence="2" type="ORF">GV827_17950</name>
</gene>
<keyword evidence="3" id="KW-1185">Reference proteome</keyword>
<feature type="transmembrane region" description="Helical" evidence="1">
    <location>
        <begin position="80"/>
        <end position="101"/>
    </location>
</feature>
<sequence length="106" mass="11397">MKTAGNFLLASAVLHVFGSILSGFSTVGVFLLFPAALYTAFYFGLRRGLIWVAWIALICMLGGMAGTVLELVRVSSVPDWILWSILAVDLAAATFLARALISKVMD</sequence>
<evidence type="ECO:0000313" key="3">
    <source>
        <dbReference type="Proteomes" id="UP000468591"/>
    </source>
</evidence>
<reference evidence="2 3" key="1">
    <citation type="submission" date="2020-01" db="EMBL/GenBank/DDBJ databases">
        <title>Sulfitobacter sediminilitoris sp. nov., isolated from a tidal flat.</title>
        <authorList>
            <person name="Park S."/>
            <person name="Yoon J.-H."/>
        </authorList>
    </citation>
    <scope>NUCLEOTIDE SEQUENCE [LARGE SCALE GENOMIC DNA]</scope>
    <source>
        <strain evidence="2 3">JBTF-M27</strain>
    </source>
</reference>
<dbReference type="EMBL" id="JAABNT010000013">
    <property type="protein sequence ID" value="NEK24272.1"/>
    <property type="molecule type" value="Genomic_DNA"/>
</dbReference>
<evidence type="ECO:0000313" key="2">
    <source>
        <dbReference type="EMBL" id="NEK24272.1"/>
    </source>
</evidence>
<protein>
    <submittedName>
        <fullName evidence="2">Uncharacterized protein</fullName>
    </submittedName>
</protein>
<dbReference type="Proteomes" id="UP000468591">
    <property type="component" value="Unassembled WGS sequence"/>
</dbReference>
<evidence type="ECO:0000256" key="1">
    <source>
        <dbReference type="SAM" id="Phobius"/>
    </source>
</evidence>
<keyword evidence="1" id="KW-1133">Transmembrane helix</keyword>
<comment type="caution">
    <text evidence="2">The sequence shown here is derived from an EMBL/GenBank/DDBJ whole genome shotgun (WGS) entry which is preliminary data.</text>
</comment>